<gene>
    <name evidence="3" type="ORF">HOLleu_34194</name>
</gene>
<dbReference type="PANTHER" id="PTHR19324">
    <property type="entry name" value="PERFORIN-LIKE PROTEIN 1"/>
    <property type="match status" value="1"/>
</dbReference>
<dbReference type="Pfam" id="PF16977">
    <property type="entry name" value="ApeC"/>
    <property type="match status" value="1"/>
</dbReference>
<dbReference type="PROSITE" id="PS51412">
    <property type="entry name" value="MACPF_2"/>
    <property type="match status" value="1"/>
</dbReference>
<proteinExistence type="predicted"/>
<dbReference type="AlphaFoldDB" id="A0A9Q1BIB1"/>
<feature type="domain" description="MACPF" evidence="2">
    <location>
        <begin position="13"/>
        <end position="349"/>
    </location>
</feature>
<dbReference type="Proteomes" id="UP001152320">
    <property type="component" value="Chromosome 17"/>
</dbReference>
<dbReference type="InterPro" id="IPR020864">
    <property type="entry name" value="MACPF"/>
</dbReference>
<dbReference type="InterPro" id="IPR031569">
    <property type="entry name" value="ApeC"/>
</dbReference>
<sequence>MRRLTIVFFTLWTALLVKGNESSPNGIRFIGVGYHLINGNPEGGDANNGGIDPGLLSTRQILALTFDEGRITNGFPVPDEVTFSPRQSCVKESSQSTFYGTRSYQNSLRVGVSVSVRYLWFFAFSGSFGYNSVQSSTSKNHRVYFENTEVCNLGRARYREELASQFSITDGFASGSCELSTTYNETQYMDFLDDWGTHVVVEVDIGNKVIQRFEASRSEFLTYAMKNIGGSVSVGGWFRGLSASLKVNVNSYSSSSSSASQFGTSSYTFRIGDEDLQEPIHIKIIPIIDVFKQKYWTSLPNFIEKGICDGTFSLKKVRANIHRALTRYAQWKNLEPSSDPSLTIPITWPKGTYGLPMPTSGCPQETWKTGFRKQGTEWLSIKSDPMHLDVINTYYHTTQKFCMKTEDEQVMDEWIFQEGHYCIYRKGNECPSEFSEGNIRWDDNGHFADGVGGSLPDGSYNHYTTIYFCCRSDGFYENPILLPTDKPFILFANSLECQQVYGMNVTKEWFRWRTDDQGNVDRYEGSVPNTGPSRLTLTFCYYESNQD</sequence>
<protein>
    <recommendedName>
        <fullName evidence="2">MACPF domain-containing protein</fullName>
    </recommendedName>
</protein>
<evidence type="ECO:0000259" key="2">
    <source>
        <dbReference type="PROSITE" id="PS51412"/>
    </source>
</evidence>
<dbReference type="PANTHER" id="PTHR19324:SF33">
    <property type="entry name" value="MUCIN-5AC"/>
    <property type="match status" value="1"/>
</dbReference>
<evidence type="ECO:0000313" key="3">
    <source>
        <dbReference type="EMBL" id="KAJ8026372.1"/>
    </source>
</evidence>
<evidence type="ECO:0000313" key="4">
    <source>
        <dbReference type="Proteomes" id="UP001152320"/>
    </source>
</evidence>
<feature type="chain" id="PRO_5040387162" description="MACPF domain-containing protein" evidence="1">
    <location>
        <begin position="20"/>
        <end position="547"/>
    </location>
</feature>
<comment type="caution">
    <text evidence="3">The sequence shown here is derived from an EMBL/GenBank/DDBJ whole genome shotgun (WGS) entry which is preliminary data.</text>
</comment>
<accession>A0A9Q1BIB1</accession>
<name>A0A9Q1BIB1_HOLLE</name>
<dbReference type="OrthoDB" id="5954510at2759"/>
<organism evidence="3 4">
    <name type="scientific">Holothuria leucospilota</name>
    <name type="common">Black long sea cucumber</name>
    <name type="synonym">Mertensiothuria leucospilota</name>
    <dbReference type="NCBI Taxonomy" id="206669"/>
    <lineage>
        <taxon>Eukaryota</taxon>
        <taxon>Metazoa</taxon>
        <taxon>Echinodermata</taxon>
        <taxon>Eleutherozoa</taxon>
        <taxon>Echinozoa</taxon>
        <taxon>Holothuroidea</taxon>
        <taxon>Aspidochirotacea</taxon>
        <taxon>Aspidochirotida</taxon>
        <taxon>Holothuriidae</taxon>
        <taxon>Holothuria</taxon>
    </lineage>
</organism>
<evidence type="ECO:0000256" key="1">
    <source>
        <dbReference type="SAM" id="SignalP"/>
    </source>
</evidence>
<dbReference type="Pfam" id="PF01823">
    <property type="entry name" value="MACPF"/>
    <property type="match status" value="1"/>
</dbReference>
<reference evidence="3" key="1">
    <citation type="submission" date="2021-10" db="EMBL/GenBank/DDBJ databases">
        <title>Tropical sea cucumber genome reveals ecological adaptation and Cuvierian tubules defense mechanism.</title>
        <authorList>
            <person name="Chen T."/>
        </authorList>
    </citation>
    <scope>NUCLEOTIDE SEQUENCE</scope>
    <source>
        <strain evidence="3">Nanhai2018</strain>
        <tissue evidence="3">Muscle</tissue>
    </source>
</reference>
<feature type="signal peptide" evidence="1">
    <location>
        <begin position="1"/>
        <end position="19"/>
    </location>
</feature>
<keyword evidence="1" id="KW-0732">Signal</keyword>
<dbReference type="EMBL" id="JAIZAY010000017">
    <property type="protein sequence ID" value="KAJ8026372.1"/>
    <property type="molecule type" value="Genomic_DNA"/>
</dbReference>
<keyword evidence="4" id="KW-1185">Reference proteome</keyword>